<keyword evidence="2" id="KW-1185">Reference proteome</keyword>
<protein>
    <recommendedName>
        <fullName evidence="3">Transposase</fullName>
    </recommendedName>
</protein>
<reference evidence="1 2" key="1">
    <citation type="submission" date="2021-05" db="EMBL/GenBank/DDBJ databases">
        <title>Roseococcus sp. XZZS9, whole genome shotgun sequencing project.</title>
        <authorList>
            <person name="Zhao G."/>
            <person name="Shen L."/>
        </authorList>
    </citation>
    <scope>NUCLEOTIDE SEQUENCE [LARGE SCALE GENOMIC DNA]</scope>
    <source>
        <strain evidence="1 2">XZZS9</strain>
    </source>
</reference>
<evidence type="ECO:0008006" key="3">
    <source>
        <dbReference type="Google" id="ProtNLM"/>
    </source>
</evidence>
<evidence type="ECO:0000313" key="2">
    <source>
        <dbReference type="Proteomes" id="UP000766336"/>
    </source>
</evidence>
<comment type="caution">
    <text evidence="1">The sequence shown here is derived from an EMBL/GenBank/DDBJ whole genome shotgun (WGS) entry which is preliminary data.</text>
</comment>
<dbReference type="RefSeq" id="WP_213670986.1">
    <property type="nucleotide sequence ID" value="NZ_JAHCDA010000003.1"/>
</dbReference>
<dbReference type="Proteomes" id="UP000766336">
    <property type="component" value="Unassembled WGS sequence"/>
</dbReference>
<name>A0ABS5QFK9_9PROT</name>
<accession>A0ABS5QFK9</accession>
<gene>
    <name evidence="1" type="ORF">KHU32_15115</name>
</gene>
<dbReference type="EMBL" id="JAHCDA010000003">
    <property type="protein sequence ID" value="MBS7812278.1"/>
    <property type="molecule type" value="Genomic_DNA"/>
</dbReference>
<organism evidence="1 2">
    <name type="scientific">Roseococcus pinisoli</name>
    <dbReference type="NCBI Taxonomy" id="2835040"/>
    <lineage>
        <taxon>Bacteria</taxon>
        <taxon>Pseudomonadati</taxon>
        <taxon>Pseudomonadota</taxon>
        <taxon>Alphaproteobacteria</taxon>
        <taxon>Acetobacterales</taxon>
        <taxon>Roseomonadaceae</taxon>
        <taxon>Roseococcus</taxon>
    </lineage>
</organism>
<proteinExistence type="predicted"/>
<evidence type="ECO:0000313" key="1">
    <source>
        <dbReference type="EMBL" id="MBS7812278.1"/>
    </source>
</evidence>
<sequence length="56" mass="6564">MDDERLEYLIGYLRDHHAGGFVNWVVHRDELLNALVDLQKLRERPLHCPSCNGDHP</sequence>